<keyword evidence="1" id="KW-1185">Reference proteome</keyword>
<evidence type="ECO:0000313" key="1">
    <source>
        <dbReference type="Proteomes" id="UP000887578"/>
    </source>
</evidence>
<reference evidence="2" key="1">
    <citation type="submission" date="2022-11" db="UniProtKB">
        <authorList>
            <consortium name="WormBaseParasite"/>
        </authorList>
    </citation>
    <scope>IDENTIFICATION</scope>
</reference>
<protein>
    <submittedName>
        <fullName evidence="2">Ubiquitin-like domain-containing protein</fullName>
    </submittedName>
</protein>
<organism evidence="1 2">
    <name type="scientific">Panagrolaimus davidi</name>
    <dbReference type="NCBI Taxonomy" id="227884"/>
    <lineage>
        <taxon>Eukaryota</taxon>
        <taxon>Metazoa</taxon>
        <taxon>Ecdysozoa</taxon>
        <taxon>Nematoda</taxon>
        <taxon>Chromadorea</taxon>
        <taxon>Rhabditida</taxon>
        <taxon>Tylenchina</taxon>
        <taxon>Panagrolaimomorpha</taxon>
        <taxon>Panagrolaimoidea</taxon>
        <taxon>Panagrolaimidae</taxon>
        <taxon>Panagrolaimus</taxon>
    </lineage>
</organism>
<dbReference type="InterPro" id="IPR029071">
    <property type="entry name" value="Ubiquitin-like_domsf"/>
</dbReference>
<name>A0A914P6E5_9BILA</name>
<sequence>MYGPRTLININYYNDEHILKSSMYKKLQKIAFCPCCPYDSPCGKTFYRNVFGFFQFDFTKKYEYVKSIWNEGMIHTPTIPPHFKHDEHIIIKVGDPFENIILFKLYLDVPLKILYIYFANRVGIDHSDLRILLNGQRIGWEDTPRRLEWTNDDIFQVYCAQFG</sequence>
<dbReference type="Gene3D" id="3.10.20.90">
    <property type="entry name" value="Phosphatidylinositol 3-kinase Catalytic Subunit, Chain A, domain 1"/>
    <property type="match status" value="1"/>
</dbReference>
<evidence type="ECO:0000313" key="2">
    <source>
        <dbReference type="WBParaSite" id="PDA_v2.g10691.t1"/>
    </source>
</evidence>
<accession>A0A914P6E5</accession>
<dbReference type="SUPFAM" id="SSF54236">
    <property type="entry name" value="Ubiquitin-like"/>
    <property type="match status" value="1"/>
</dbReference>
<proteinExistence type="predicted"/>
<dbReference type="Proteomes" id="UP000887578">
    <property type="component" value="Unplaced"/>
</dbReference>
<dbReference type="AlphaFoldDB" id="A0A914P6E5"/>
<dbReference type="WBParaSite" id="PDA_v2.g10691.t1">
    <property type="protein sequence ID" value="PDA_v2.g10691.t1"/>
    <property type="gene ID" value="PDA_v2.g10691"/>
</dbReference>